<dbReference type="RefSeq" id="WP_091239511.1">
    <property type="nucleotide sequence ID" value="NZ_FNAG01000002.1"/>
</dbReference>
<name>A0A1G6TUI3_9GAMM</name>
<dbReference type="InterPro" id="IPR052931">
    <property type="entry name" value="Prophage_regulatory_activator"/>
</dbReference>
<accession>A0A1G6TUI3</accession>
<dbReference type="InterPro" id="IPR009061">
    <property type="entry name" value="DNA-bd_dom_put_sf"/>
</dbReference>
<gene>
    <name evidence="1" type="ORF">SAMN04488509_10210</name>
</gene>
<dbReference type="STRING" id="265719.SAMN04488509_10210"/>
<evidence type="ECO:0000313" key="1">
    <source>
        <dbReference type="EMBL" id="SDD32753.1"/>
    </source>
</evidence>
<sequence>MQDHTDVQFLPIRAVVRRLGVCRSTVYRWIEDNGFPKPVSIGPNCARWVAAEVDAWAAGRIAASRSAPRAA</sequence>
<keyword evidence="2" id="KW-1185">Reference proteome</keyword>
<evidence type="ECO:0000313" key="2">
    <source>
        <dbReference type="Proteomes" id="UP000199603"/>
    </source>
</evidence>
<dbReference type="SUPFAM" id="SSF46955">
    <property type="entry name" value="Putative DNA-binding domain"/>
    <property type="match status" value="1"/>
</dbReference>
<dbReference type="InterPro" id="IPR010260">
    <property type="entry name" value="AlpA"/>
</dbReference>
<dbReference type="AlphaFoldDB" id="A0A1G6TUI3"/>
<dbReference type="Proteomes" id="UP000199603">
    <property type="component" value="Unassembled WGS sequence"/>
</dbReference>
<protein>
    <submittedName>
        <fullName evidence="1">Transcriptional regulator, AlpA family</fullName>
    </submittedName>
</protein>
<dbReference type="PANTHER" id="PTHR36154:SF1">
    <property type="entry name" value="DNA-BINDING TRANSCRIPTIONAL ACTIVATOR ALPA"/>
    <property type="match status" value="1"/>
</dbReference>
<dbReference type="Gene3D" id="1.10.238.160">
    <property type="match status" value="1"/>
</dbReference>
<dbReference type="OrthoDB" id="5298532at2"/>
<reference evidence="1 2" key="1">
    <citation type="submission" date="2016-10" db="EMBL/GenBank/DDBJ databases">
        <authorList>
            <person name="de Groot N.N."/>
        </authorList>
    </citation>
    <scope>NUCLEOTIDE SEQUENCE [LARGE SCALE GENOMIC DNA]</scope>
    <source>
        <strain evidence="1 2">DSM 16957</strain>
    </source>
</reference>
<dbReference type="EMBL" id="FNAG01000002">
    <property type="protein sequence ID" value="SDD32753.1"/>
    <property type="molecule type" value="Genomic_DNA"/>
</dbReference>
<organism evidence="1 2">
    <name type="scientific">Aquimonas voraii</name>
    <dbReference type="NCBI Taxonomy" id="265719"/>
    <lineage>
        <taxon>Bacteria</taxon>
        <taxon>Pseudomonadati</taxon>
        <taxon>Pseudomonadota</taxon>
        <taxon>Gammaproteobacteria</taxon>
        <taxon>Lysobacterales</taxon>
        <taxon>Lysobacteraceae</taxon>
        <taxon>Aquimonas</taxon>
    </lineage>
</organism>
<proteinExistence type="predicted"/>
<dbReference type="Pfam" id="PF05930">
    <property type="entry name" value="Phage_AlpA"/>
    <property type="match status" value="1"/>
</dbReference>
<dbReference type="PANTHER" id="PTHR36154">
    <property type="entry name" value="DNA-BINDING TRANSCRIPTIONAL ACTIVATOR ALPA"/>
    <property type="match status" value="1"/>
</dbReference>